<dbReference type="InterPro" id="IPR029001">
    <property type="entry name" value="ITPase-like_fam"/>
</dbReference>
<dbReference type="PATRIC" id="fig|45067.4.peg.593"/>
<dbReference type="PANTHER" id="PTHR43213">
    <property type="entry name" value="BIFUNCTIONAL DTTP/UTP PYROPHOSPHATASE/METHYLTRANSFERASE PROTEIN-RELATED"/>
    <property type="match status" value="1"/>
</dbReference>
<sequence length="207" mass="22992">MSKFFSQQPIILGSSSQARIKLLASLGLDFEIIPALCNEEKLKEDFASASMLKLASTLARCKALDVSHRYPSHFVIAADQLCIFENRHLGKPLDHATAVSNLRLLRGKTHQQLAAYCIVKGGTVLWEEHDIATLTMNALSDDTIEAYLRSEQPYQSCGAYNYEGVAKWLFQEVQGDESTILGLPLVPLTRALIRIKAVSLLPPYQET</sequence>
<dbReference type="eggNOG" id="COG0424">
    <property type="taxonomic scope" value="Bacteria"/>
</dbReference>
<dbReference type="GO" id="GO:0009117">
    <property type="term" value="P:nucleotide metabolic process"/>
    <property type="evidence" value="ECO:0007669"/>
    <property type="project" value="UniProtKB-KW"/>
</dbReference>
<dbReference type="NCBIfam" id="TIGR00172">
    <property type="entry name" value="maf"/>
    <property type="match status" value="1"/>
</dbReference>
<comment type="cofactor">
    <cofactor evidence="1 4">
        <name>a divalent metal cation</name>
        <dbReference type="ChEBI" id="CHEBI:60240"/>
    </cofactor>
</comment>
<keyword evidence="6" id="KW-1185">Reference proteome</keyword>
<dbReference type="STRING" id="45067.Llan_0567"/>
<comment type="caution">
    <text evidence="4">Lacks conserved residue(s) required for the propagation of feature annotation.</text>
</comment>
<dbReference type="GO" id="GO:0047429">
    <property type="term" value="F:nucleoside triphosphate diphosphatase activity"/>
    <property type="evidence" value="ECO:0007669"/>
    <property type="project" value="UniProtKB-EC"/>
</dbReference>
<dbReference type="Proteomes" id="UP000054869">
    <property type="component" value="Unassembled WGS sequence"/>
</dbReference>
<dbReference type="GO" id="GO:0005737">
    <property type="term" value="C:cytoplasm"/>
    <property type="evidence" value="ECO:0007669"/>
    <property type="project" value="UniProtKB-SubCell"/>
</dbReference>
<dbReference type="AlphaFoldDB" id="A0A0W0VUP7"/>
<dbReference type="PANTHER" id="PTHR43213:SF5">
    <property type="entry name" value="BIFUNCTIONAL DTTP_UTP PYROPHOSPHATASE_METHYLTRANSFERASE PROTEIN-RELATED"/>
    <property type="match status" value="1"/>
</dbReference>
<proteinExistence type="inferred from homology"/>
<organism evidence="5 6">
    <name type="scientific">Legionella lansingensis</name>
    <dbReference type="NCBI Taxonomy" id="45067"/>
    <lineage>
        <taxon>Bacteria</taxon>
        <taxon>Pseudomonadati</taxon>
        <taxon>Pseudomonadota</taxon>
        <taxon>Gammaproteobacteria</taxon>
        <taxon>Legionellales</taxon>
        <taxon>Legionellaceae</taxon>
        <taxon>Legionella</taxon>
    </lineage>
</organism>
<evidence type="ECO:0000256" key="3">
    <source>
        <dbReference type="ARBA" id="ARBA00023080"/>
    </source>
</evidence>
<evidence type="ECO:0000256" key="4">
    <source>
        <dbReference type="HAMAP-Rule" id="MF_00528"/>
    </source>
</evidence>
<reference evidence="5 6" key="1">
    <citation type="submission" date="2015-11" db="EMBL/GenBank/DDBJ databases">
        <title>Genomic analysis of 38 Legionella species identifies large and diverse effector repertoires.</title>
        <authorList>
            <person name="Burstein D."/>
            <person name="Amaro F."/>
            <person name="Zusman T."/>
            <person name="Lifshitz Z."/>
            <person name="Cohen O."/>
            <person name="Gilbert J.A."/>
            <person name="Pupko T."/>
            <person name="Shuman H.A."/>
            <person name="Segal G."/>
        </authorList>
    </citation>
    <scope>NUCLEOTIDE SEQUENCE [LARGE SCALE GENOMIC DNA]</scope>
    <source>
        <strain evidence="5 6">ATCC 49751</strain>
    </source>
</reference>
<evidence type="ECO:0000256" key="1">
    <source>
        <dbReference type="ARBA" id="ARBA00001968"/>
    </source>
</evidence>
<protein>
    <recommendedName>
        <fullName evidence="4">Nucleoside triphosphate pyrophosphatase</fullName>
        <ecNumber evidence="4">3.6.1.9</ecNumber>
    </recommendedName>
    <alternativeName>
        <fullName evidence="4">Nucleotide pyrophosphatase</fullName>
        <shortName evidence="4">Nucleotide PPase</shortName>
    </alternativeName>
</protein>
<evidence type="ECO:0000313" key="6">
    <source>
        <dbReference type="Proteomes" id="UP000054869"/>
    </source>
</evidence>
<dbReference type="PIRSF" id="PIRSF006305">
    <property type="entry name" value="Maf"/>
    <property type="match status" value="1"/>
</dbReference>
<comment type="caution">
    <text evidence="5">The sequence shown here is derived from an EMBL/GenBank/DDBJ whole genome shotgun (WGS) entry which is preliminary data.</text>
</comment>
<comment type="catalytic activity">
    <reaction evidence="4">
        <text>a 2'-deoxyribonucleoside 5'-triphosphate + H2O = a 2'-deoxyribonucleoside 5'-phosphate + diphosphate + H(+)</text>
        <dbReference type="Rhea" id="RHEA:44644"/>
        <dbReference type="ChEBI" id="CHEBI:15377"/>
        <dbReference type="ChEBI" id="CHEBI:15378"/>
        <dbReference type="ChEBI" id="CHEBI:33019"/>
        <dbReference type="ChEBI" id="CHEBI:61560"/>
        <dbReference type="ChEBI" id="CHEBI:65317"/>
        <dbReference type="EC" id="3.6.1.9"/>
    </reaction>
</comment>
<dbReference type="EC" id="3.6.1.9" evidence="4"/>
<comment type="similarity">
    <text evidence="4">Belongs to the Maf family.</text>
</comment>
<dbReference type="HAMAP" id="MF_00528">
    <property type="entry name" value="Maf"/>
    <property type="match status" value="1"/>
</dbReference>
<comment type="subcellular location">
    <subcellularLocation>
        <location evidence="4">Cytoplasm</location>
    </subcellularLocation>
</comment>
<evidence type="ECO:0000256" key="2">
    <source>
        <dbReference type="ARBA" id="ARBA00022801"/>
    </source>
</evidence>
<comment type="catalytic activity">
    <reaction evidence="4">
        <text>a ribonucleoside 5'-triphosphate + H2O = a ribonucleoside 5'-phosphate + diphosphate + H(+)</text>
        <dbReference type="Rhea" id="RHEA:23996"/>
        <dbReference type="ChEBI" id="CHEBI:15377"/>
        <dbReference type="ChEBI" id="CHEBI:15378"/>
        <dbReference type="ChEBI" id="CHEBI:33019"/>
        <dbReference type="ChEBI" id="CHEBI:58043"/>
        <dbReference type="ChEBI" id="CHEBI:61557"/>
        <dbReference type="EC" id="3.6.1.9"/>
    </reaction>
</comment>
<dbReference type="Pfam" id="PF02545">
    <property type="entry name" value="Maf"/>
    <property type="match status" value="1"/>
</dbReference>
<comment type="function">
    <text evidence="4">Nucleoside triphosphate pyrophosphatase. May have a dual role in cell division arrest and in preventing the incorporation of modified nucleotides into cellular nucleic acids.</text>
</comment>
<dbReference type="EMBL" id="LNYI01000011">
    <property type="protein sequence ID" value="KTD23786.1"/>
    <property type="molecule type" value="Genomic_DNA"/>
</dbReference>
<dbReference type="RefSeq" id="WP_028372214.1">
    <property type="nucleotide sequence ID" value="NZ_CAAAJD010000001.1"/>
</dbReference>
<accession>A0A0W0VUP7</accession>
<feature type="active site" description="Proton acceptor" evidence="4">
    <location>
        <position position="79"/>
    </location>
</feature>
<keyword evidence="2 4" id="KW-0378">Hydrolase</keyword>
<dbReference type="CDD" id="cd00555">
    <property type="entry name" value="Maf"/>
    <property type="match status" value="1"/>
</dbReference>
<dbReference type="Gene3D" id="3.90.950.10">
    <property type="match status" value="1"/>
</dbReference>
<name>A0A0W0VUP7_9GAMM</name>
<keyword evidence="4" id="KW-0963">Cytoplasm</keyword>
<dbReference type="SUPFAM" id="SSF52972">
    <property type="entry name" value="ITPase-like"/>
    <property type="match status" value="1"/>
</dbReference>
<evidence type="ECO:0000313" key="5">
    <source>
        <dbReference type="EMBL" id="KTD23786.1"/>
    </source>
</evidence>
<gene>
    <name evidence="5" type="ORF">Llan_0567</name>
</gene>
<dbReference type="OrthoDB" id="9813694at2"/>
<dbReference type="InterPro" id="IPR003697">
    <property type="entry name" value="Maf-like"/>
</dbReference>
<keyword evidence="3 4" id="KW-0546">Nucleotide metabolism</keyword>